<evidence type="ECO:0000256" key="6">
    <source>
        <dbReference type="SAM" id="MobiDB-lite"/>
    </source>
</evidence>
<comment type="similarity">
    <text evidence="2">Belongs to the EamA transporter family.</text>
</comment>
<accession>A0A9W6R0Y6</accession>
<evidence type="ECO:0000313" key="9">
    <source>
        <dbReference type="EMBL" id="GLY67571.1"/>
    </source>
</evidence>
<keyword evidence="3 7" id="KW-0812">Transmembrane</keyword>
<feature type="transmembrane region" description="Helical" evidence="7">
    <location>
        <begin position="154"/>
        <end position="172"/>
    </location>
</feature>
<evidence type="ECO:0000256" key="7">
    <source>
        <dbReference type="SAM" id="Phobius"/>
    </source>
</evidence>
<keyword evidence="5 7" id="KW-0472">Membrane</keyword>
<comment type="caution">
    <text evidence="9">The sequence shown here is derived from an EMBL/GenBank/DDBJ whole genome shotgun (WGS) entry which is preliminary data.</text>
</comment>
<dbReference type="InterPro" id="IPR050638">
    <property type="entry name" value="AA-Vitamin_Transporters"/>
</dbReference>
<protein>
    <submittedName>
        <fullName evidence="9">Threonine transporter RhtB</fullName>
    </submittedName>
</protein>
<feature type="compositionally biased region" description="Basic and acidic residues" evidence="6">
    <location>
        <begin position="262"/>
        <end position="272"/>
    </location>
</feature>
<gene>
    <name evidence="9" type="ORF">Atai01_41900</name>
</gene>
<proteinExistence type="inferred from homology"/>
<keyword evidence="10" id="KW-1185">Reference proteome</keyword>
<evidence type="ECO:0000256" key="4">
    <source>
        <dbReference type="ARBA" id="ARBA00022989"/>
    </source>
</evidence>
<feature type="transmembrane region" description="Helical" evidence="7">
    <location>
        <begin position="50"/>
        <end position="69"/>
    </location>
</feature>
<organism evidence="9 10">
    <name type="scientific">Amycolatopsis taiwanensis</name>
    <dbReference type="NCBI Taxonomy" id="342230"/>
    <lineage>
        <taxon>Bacteria</taxon>
        <taxon>Bacillati</taxon>
        <taxon>Actinomycetota</taxon>
        <taxon>Actinomycetes</taxon>
        <taxon>Pseudonocardiales</taxon>
        <taxon>Pseudonocardiaceae</taxon>
        <taxon>Amycolatopsis</taxon>
    </lineage>
</organism>
<reference evidence="9" key="1">
    <citation type="submission" date="2023-03" db="EMBL/GenBank/DDBJ databases">
        <title>Amycolatopsis taiwanensis NBRC 103393.</title>
        <authorList>
            <person name="Ichikawa N."/>
            <person name="Sato H."/>
            <person name="Tonouchi N."/>
        </authorList>
    </citation>
    <scope>NUCLEOTIDE SEQUENCE</scope>
    <source>
        <strain evidence="9">NBRC 103393</strain>
    </source>
</reference>
<name>A0A9W6R0Y6_9PSEU</name>
<feature type="domain" description="EamA" evidence="8">
    <location>
        <begin position="125"/>
        <end position="255"/>
    </location>
</feature>
<evidence type="ECO:0000256" key="2">
    <source>
        <dbReference type="ARBA" id="ARBA00007362"/>
    </source>
</evidence>
<dbReference type="Pfam" id="PF00892">
    <property type="entry name" value="EamA"/>
    <property type="match status" value="1"/>
</dbReference>
<evidence type="ECO:0000256" key="3">
    <source>
        <dbReference type="ARBA" id="ARBA00022692"/>
    </source>
</evidence>
<feature type="transmembrane region" description="Helical" evidence="7">
    <location>
        <begin position="100"/>
        <end position="117"/>
    </location>
</feature>
<dbReference type="PANTHER" id="PTHR32322:SF2">
    <property type="entry name" value="EAMA DOMAIN-CONTAINING PROTEIN"/>
    <property type="match status" value="1"/>
</dbReference>
<evidence type="ECO:0000313" key="10">
    <source>
        <dbReference type="Proteomes" id="UP001165136"/>
    </source>
</evidence>
<dbReference type="InterPro" id="IPR000620">
    <property type="entry name" value="EamA_dom"/>
</dbReference>
<sequence>MLSIQFGQALGKDLFGAVGPCGVVALRLGIAAMLMLLMYRPTPPRRRSEWALILGFGTAIAGMNVIYLALGHLPLGLAIALQLLGPITLAVLTSRRLLDLALALLAGFGVWLFHVPGSATTSVAGVLPALLSGAAMAAYLLLSKQAGARSAGGSPLALALCWAALLAVPLGIAESGPALLNPAIVGQGALVAVLSAVLPYSLELAALRRMSPRTVGILQSLEPAIAGLAGTLILHEVLNPWQWMALACVGVASAGTVTGGQRADRSVGDRRRGPGGAGGRI</sequence>
<evidence type="ECO:0000256" key="1">
    <source>
        <dbReference type="ARBA" id="ARBA00004141"/>
    </source>
</evidence>
<feature type="transmembrane region" description="Helical" evidence="7">
    <location>
        <begin position="184"/>
        <end position="202"/>
    </location>
</feature>
<comment type="subcellular location">
    <subcellularLocation>
        <location evidence="1">Membrane</location>
        <topology evidence="1">Multi-pass membrane protein</topology>
    </subcellularLocation>
</comment>
<dbReference type="SUPFAM" id="SSF103481">
    <property type="entry name" value="Multidrug resistance efflux transporter EmrE"/>
    <property type="match status" value="1"/>
</dbReference>
<dbReference type="GO" id="GO:0016020">
    <property type="term" value="C:membrane"/>
    <property type="evidence" value="ECO:0007669"/>
    <property type="project" value="UniProtKB-SubCell"/>
</dbReference>
<keyword evidence="4 7" id="KW-1133">Transmembrane helix</keyword>
<dbReference type="AlphaFoldDB" id="A0A9W6R0Y6"/>
<evidence type="ECO:0000259" key="8">
    <source>
        <dbReference type="Pfam" id="PF00892"/>
    </source>
</evidence>
<dbReference type="EMBL" id="BSTI01000008">
    <property type="protein sequence ID" value="GLY67571.1"/>
    <property type="molecule type" value="Genomic_DNA"/>
</dbReference>
<dbReference type="InterPro" id="IPR037185">
    <property type="entry name" value="EmrE-like"/>
</dbReference>
<feature type="transmembrane region" description="Helical" evidence="7">
    <location>
        <begin position="75"/>
        <end position="93"/>
    </location>
</feature>
<dbReference type="PANTHER" id="PTHR32322">
    <property type="entry name" value="INNER MEMBRANE TRANSPORTER"/>
    <property type="match status" value="1"/>
</dbReference>
<feature type="transmembrane region" description="Helical" evidence="7">
    <location>
        <begin position="14"/>
        <end position="38"/>
    </location>
</feature>
<feature type="transmembrane region" description="Helical" evidence="7">
    <location>
        <begin position="123"/>
        <end position="142"/>
    </location>
</feature>
<evidence type="ECO:0000256" key="5">
    <source>
        <dbReference type="ARBA" id="ARBA00023136"/>
    </source>
</evidence>
<dbReference type="Proteomes" id="UP001165136">
    <property type="component" value="Unassembled WGS sequence"/>
</dbReference>
<feature type="region of interest" description="Disordered" evidence="6">
    <location>
        <begin position="258"/>
        <end position="281"/>
    </location>
</feature>